<dbReference type="GO" id="GO:0000271">
    <property type="term" value="P:polysaccharide biosynthetic process"/>
    <property type="evidence" value="ECO:0007669"/>
    <property type="project" value="TreeGrafter"/>
</dbReference>
<comment type="caution">
    <text evidence="4">The sequence shown here is derived from an EMBL/GenBank/DDBJ whole genome shotgun (WGS) entry which is preliminary data.</text>
</comment>
<evidence type="ECO:0000313" key="5">
    <source>
        <dbReference type="Proteomes" id="UP000179642"/>
    </source>
</evidence>
<reference evidence="4 5" key="1">
    <citation type="submission" date="2016-10" db="EMBL/GenBank/DDBJ databases">
        <title>Genome sequence of Streptomyces sp. MUSC 1.</title>
        <authorList>
            <person name="Lee L.-H."/>
            <person name="Ser H.-L."/>
            <person name="Law J.W.-F."/>
        </authorList>
    </citation>
    <scope>NUCLEOTIDE SEQUENCE [LARGE SCALE GENOMIC DNA]</scope>
    <source>
        <strain evidence="4 5">MUSC 1</strain>
    </source>
</reference>
<sequence>MRVTAYGTAQRYAPLADDIVGLVEEIARSDEFILKSRVAALETEVAGRLGRAHAVACASTTGGLLLALKSLGVRSGDEVVLPAYAEWPALSAVVSAGARPVLTDVREADGVLDAWLAEAALSPATRAVVTVGASGPVRDMAGRHGLPVVELIGTRPATDTAAGEGVVQILSFRPEGLLGAVGDAAVILTDDTDAGALCRMLRNHGQDLNTRFLYHHIGYNCRMDEIGAAFLLRRLAELASLLEEQHLLAGRYAQGLRRAEDVRAVHGGVTAFADGYLVRTARRDQLREHLAAQGIETALPRPLALHRQGLAHEQLDPAGEFPVAQLFAAESLVLPLYPGLPAGVVDRVAAAAAGFGSAR</sequence>
<keyword evidence="1 3" id="KW-0663">Pyridoxal phosphate</keyword>
<dbReference type="InterPro" id="IPR015422">
    <property type="entry name" value="PyrdxlP-dep_Trfase_small"/>
</dbReference>
<dbReference type="Gene3D" id="3.40.640.10">
    <property type="entry name" value="Type I PLP-dependent aspartate aminotransferase-like (Major domain)"/>
    <property type="match status" value="1"/>
</dbReference>
<dbReference type="InterPro" id="IPR000653">
    <property type="entry name" value="DegT/StrS_aminotransferase"/>
</dbReference>
<dbReference type="Proteomes" id="UP000179642">
    <property type="component" value="Unassembled WGS sequence"/>
</dbReference>
<dbReference type="AlphaFoldDB" id="A0A1S2QQ93"/>
<dbReference type="InterPro" id="IPR015424">
    <property type="entry name" value="PyrdxlP-dep_Trfase"/>
</dbReference>
<dbReference type="EMBL" id="MLYO01000009">
    <property type="protein sequence ID" value="OIK07781.1"/>
    <property type="molecule type" value="Genomic_DNA"/>
</dbReference>
<name>A0A1S2QQ93_9ACTN</name>
<dbReference type="GO" id="GO:0008483">
    <property type="term" value="F:transaminase activity"/>
    <property type="evidence" value="ECO:0007669"/>
    <property type="project" value="TreeGrafter"/>
</dbReference>
<accession>A0A1S2QQ93</accession>
<evidence type="ECO:0000256" key="1">
    <source>
        <dbReference type="ARBA" id="ARBA00022898"/>
    </source>
</evidence>
<dbReference type="InterPro" id="IPR015421">
    <property type="entry name" value="PyrdxlP-dep_Trfase_major"/>
</dbReference>
<protein>
    <recommendedName>
        <fullName evidence="6">Aminotransferase DegT</fullName>
    </recommendedName>
</protein>
<keyword evidence="5" id="KW-1185">Reference proteome</keyword>
<evidence type="ECO:0008006" key="6">
    <source>
        <dbReference type="Google" id="ProtNLM"/>
    </source>
</evidence>
<dbReference type="Pfam" id="PF01041">
    <property type="entry name" value="DegT_DnrJ_EryC1"/>
    <property type="match status" value="1"/>
</dbReference>
<dbReference type="PIRSF" id="PIRSF000390">
    <property type="entry name" value="PLP_StrS"/>
    <property type="match status" value="1"/>
</dbReference>
<proteinExistence type="inferred from homology"/>
<organism evidence="4 5">
    <name type="scientific">Streptomyces monashensis</name>
    <dbReference type="NCBI Taxonomy" id="1678012"/>
    <lineage>
        <taxon>Bacteria</taxon>
        <taxon>Bacillati</taxon>
        <taxon>Actinomycetota</taxon>
        <taxon>Actinomycetes</taxon>
        <taxon>Kitasatosporales</taxon>
        <taxon>Streptomycetaceae</taxon>
        <taxon>Streptomyces</taxon>
    </lineage>
</organism>
<evidence type="ECO:0000256" key="2">
    <source>
        <dbReference type="ARBA" id="ARBA00037999"/>
    </source>
</evidence>
<dbReference type="PANTHER" id="PTHR30244:SF36">
    <property type="entry name" value="3-OXO-GLUCOSE-6-PHOSPHATE:GLUTAMATE AMINOTRANSFERASE"/>
    <property type="match status" value="1"/>
</dbReference>
<comment type="similarity">
    <text evidence="2 3">Belongs to the DegT/DnrJ/EryC1 family.</text>
</comment>
<evidence type="ECO:0000256" key="3">
    <source>
        <dbReference type="RuleBase" id="RU004508"/>
    </source>
</evidence>
<dbReference type="SUPFAM" id="SSF53383">
    <property type="entry name" value="PLP-dependent transferases"/>
    <property type="match status" value="1"/>
</dbReference>
<dbReference type="GO" id="GO:0030170">
    <property type="term" value="F:pyridoxal phosphate binding"/>
    <property type="evidence" value="ECO:0007669"/>
    <property type="project" value="TreeGrafter"/>
</dbReference>
<evidence type="ECO:0000313" key="4">
    <source>
        <dbReference type="EMBL" id="OIK07781.1"/>
    </source>
</evidence>
<dbReference type="Gene3D" id="3.90.1150.10">
    <property type="entry name" value="Aspartate Aminotransferase, domain 1"/>
    <property type="match status" value="1"/>
</dbReference>
<gene>
    <name evidence="4" type="ORF">BIV23_02040</name>
</gene>
<dbReference type="PANTHER" id="PTHR30244">
    <property type="entry name" value="TRANSAMINASE"/>
    <property type="match status" value="1"/>
</dbReference>